<feature type="non-terminal residue" evidence="2">
    <location>
        <position position="1"/>
    </location>
</feature>
<sequence>IAPQLLRHAERDRRGGLDDLSGVHHRNPVGDTCHQPQVVG</sequence>
<protein>
    <submittedName>
        <fullName evidence="2">Uncharacterized protein</fullName>
    </submittedName>
</protein>
<evidence type="ECO:0000313" key="3">
    <source>
        <dbReference type="Proteomes" id="UP000003465"/>
    </source>
</evidence>
<dbReference type="AlphaFoldDB" id="A0A656GLQ9"/>
<feature type="non-terminal residue" evidence="2">
    <location>
        <position position="40"/>
    </location>
</feature>
<gene>
    <name evidence="2" type="ORF">PSYMO_37007</name>
</gene>
<feature type="compositionally biased region" description="Basic and acidic residues" evidence="1">
    <location>
        <begin position="7"/>
        <end position="17"/>
    </location>
</feature>
<comment type="caution">
    <text evidence="2">The sequence shown here is derived from an EMBL/GenBank/DDBJ whole genome shotgun (WGS) entry which is preliminary data.</text>
</comment>
<feature type="region of interest" description="Disordered" evidence="1">
    <location>
        <begin position="1"/>
        <end position="40"/>
    </location>
</feature>
<accession>A0A656GLQ9</accession>
<evidence type="ECO:0000256" key="1">
    <source>
        <dbReference type="SAM" id="MobiDB-lite"/>
    </source>
</evidence>
<dbReference type="Proteomes" id="UP000003465">
    <property type="component" value="Unassembled WGS sequence"/>
</dbReference>
<reference evidence="2 3" key="1">
    <citation type="journal article" date="2011" name="PLoS Pathog.">
        <title>Dynamic evolution of pathogenicity revealed by sequencing and comparative genomics of 19 Pseudomonas syringae isolates.</title>
        <authorList>
            <person name="Baltrus D.A."/>
            <person name="Nishimura M.T."/>
            <person name="Romanchuk A."/>
            <person name="Chang J.H."/>
            <person name="Mukhtar M.S."/>
            <person name="Cherkis K."/>
            <person name="Roach J."/>
            <person name="Grant S.R."/>
            <person name="Jones C.D."/>
            <person name="Dangl J.L."/>
        </authorList>
    </citation>
    <scope>NUCLEOTIDE SEQUENCE [LARGE SCALE GENOMIC DNA]</scope>
    <source>
        <strain evidence="2 3">301020</strain>
    </source>
</reference>
<organism evidence="2 3">
    <name type="scientific">Pseudomonas amygdali pv. mori str. 301020</name>
    <dbReference type="NCBI Taxonomy" id="629261"/>
    <lineage>
        <taxon>Bacteria</taxon>
        <taxon>Pseudomonadati</taxon>
        <taxon>Pseudomonadota</taxon>
        <taxon>Gammaproteobacteria</taxon>
        <taxon>Pseudomonadales</taxon>
        <taxon>Pseudomonadaceae</taxon>
        <taxon>Pseudomonas</taxon>
        <taxon>Pseudomonas amygdali</taxon>
    </lineage>
</organism>
<name>A0A656GLQ9_PSEA0</name>
<proteinExistence type="predicted"/>
<dbReference type="EMBL" id="AEAG01002824">
    <property type="protein sequence ID" value="EGH26772.1"/>
    <property type="molecule type" value="Genomic_DNA"/>
</dbReference>
<evidence type="ECO:0000313" key="2">
    <source>
        <dbReference type="EMBL" id="EGH26772.1"/>
    </source>
</evidence>